<evidence type="ECO:0000313" key="3">
    <source>
        <dbReference type="Proteomes" id="UP000230423"/>
    </source>
</evidence>
<proteinExistence type="predicted"/>
<feature type="compositionally biased region" description="Polar residues" evidence="1">
    <location>
        <begin position="125"/>
        <end position="149"/>
    </location>
</feature>
<keyword evidence="3" id="KW-1185">Reference proteome</keyword>
<feature type="region of interest" description="Disordered" evidence="1">
    <location>
        <begin position="245"/>
        <end position="357"/>
    </location>
</feature>
<feature type="compositionally biased region" description="Basic and acidic residues" evidence="1">
    <location>
        <begin position="325"/>
        <end position="334"/>
    </location>
</feature>
<feature type="compositionally biased region" description="Polar residues" evidence="1">
    <location>
        <begin position="172"/>
        <end position="211"/>
    </location>
</feature>
<accession>A0A2G9UYJ7</accession>
<feature type="compositionally biased region" description="Basic and acidic residues" evidence="1">
    <location>
        <begin position="447"/>
        <end position="462"/>
    </location>
</feature>
<evidence type="ECO:0000256" key="1">
    <source>
        <dbReference type="SAM" id="MobiDB-lite"/>
    </source>
</evidence>
<dbReference type="OrthoDB" id="5834811at2759"/>
<feature type="compositionally biased region" description="Polar residues" evidence="1">
    <location>
        <begin position="35"/>
        <end position="54"/>
    </location>
</feature>
<feature type="compositionally biased region" description="Polar residues" evidence="1">
    <location>
        <begin position="86"/>
        <end position="101"/>
    </location>
</feature>
<protein>
    <recommendedName>
        <fullName evidence="4">BPTI/Kunitz inhibitor domain-containing protein</fullName>
    </recommendedName>
</protein>
<dbReference type="Proteomes" id="UP000230423">
    <property type="component" value="Unassembled WGS sequence"/>
</dbReference>
<evidence type="ECO:0000313" key="2">
    <source>
        <dbReference type="EMBL" id="PIO74570.1"/>
    </source>
</evidence>
<feature type="region of interest" description="Disordered" evidence="1">
    <location>
        <begin position="20"/>
        <end position="211"/>
    </location>
</feature>
<feature type="compositionally biased region" description="Polar residues" evidence="1">
    <location>
        <begin position="341"/>
        <end position="350"/>
    </location>
</feature>
<dbReference type="AlphaFoldDB" id="A0A2G9UYJ7"/>
<organism evidence="2 3">
    <name type="scientific">Teladorsagia circumcincta</name>
    <name type="common">Brown stomach worm</name>
    <name type="synonym">Ostertagia circumcincta</name>
    <dbReference type="NCBI Taxonomy" id="45464"/>
    <lineage>
        <taxon>Eukaryota</taxon>
        <taxon>Metazoa</taxon>
        <taxon>Ecdysozoa</taxon>
        <taxon>Nematoda</taxon>
        <taxon>Chromadorea</taxon>
        <taxon>Rhabditida</taxon>
        <taxon>Rhabditina</taxon>
        <taxon>Rhabditomorpha</taxon>
        <taxon>Strongyloidea</taxon>
        <taxon>Trichostrongylidae</taxon>
        <taxon>Teladorsagia</taxon>
    </lineage>
</organism>
<reference evidence="2 3" key="1">
    <citation type="submission" date="2015-09" db="EMBL/GenBank/DDBJ databases">
        <title>Draft genome of the parasitic nematode Teladorsagia circumcincta isolate WARC Sus (inbred).</title>
        <authorList>
            <person name="Mitreva M."/>
        </authorList>
    </citation>
    <scope>NUCLEOTIDE SEQUENCE [LARGE SCALE GENOMIC DNA]</scope>
    <source>
        <strain evidence="2 3">S</strain>
    </source>
</reference>
<feature type="compositionally biased region" description="Basic and acidic residues" evidence="1">
    <location>
        <begin position="20"/>
        <end position="32"/>
    </location>
</feature>
<feature type="region of interest" description="Disordered" evidence="1">
    <location>
        <begin position="421"/>
        <end position="495"/>
    </location>
</feature>
<feature type="compositionally biased region" description="Polar residues" evidence="1">
    <location>
        <begin position="550"/>
        <end position="568"/>
    </location>
</feature>
<feature type="region of interest" description="Disordered" evidence="1">
    <location>
        <begin position="587"/>
        <end position="645"/>
    </location>
</feature>
<evidence type="ECO:0008006" key="4">
    <source>
        <dbReference type="Google" id="ProtNLM"/>
    </source>
</evidence>
<feature type="compositionally biased region" description="Basic and acidic residues" evidence="1">
    <location>
        <begin position="278"/>
        <end position="288"/>
    </location>
</feature>
<sequence length="645" mass="69195">MGICCANRTELLLLYGNDNQKHADPIWNRKDPIQSVKTTSTTAPPSPQLSTPKVNNVAEANTDFHGSLTTSTSSSVSTTEEASSSFPALTTPPNEENSVVVTENDEVFDETSPASETVEEKSVSIDGSSASNSTGSTVTTAAGETSISTDLPKVKIQENSTQKQDESIGEQAKSSSLPIQTKRALNSFSDKGTETDSTASTSGNATVATVEALNTTVNEKLDYEDASEGSSAPIEDSVKVFSARVDDETLTGGPDHGFTDPDVEEPTLKKGQSAANKTAHDVDRRDATGDSPLVLNGAAASEEGQSTEKNAVVEAVDIAPSSNKTTEKLEDSNKGQKISDILQNNEQDTSPPEDEQTTYCCERQPYIFRCRSNSVDTQPTIRWYLSENGECEYYPWGYCPGDRIAESTTIRTKTECERECMKKEKGGTKGALPEVPAGFSDDDEKTEAELEQKVLELQEKPENTSSTPEGKNTAVEPSAVTDSGEQRNDSSSSFVHDKAVNTATDQVKEVVSDALPAVTELDTTSTIDKSSNQSDVSPTDEEKALEGEVTENSSILSIVETSQNQTTETKAVVAVTIERKENVLNEGSRKHICDDLNEGNQTTTETDESKQTETELAEGSGEAGDEKSKGMSYLLKTASTRTLFS</sequence>
<name>A0A2G9UYJ7_TELCI</name>
<dbReference type="EMBL" id="KZ345253">
    <property type="protein sequence ID" value="PIO74570.1"/>
    <property type="molecule type" value="Genomic_DNA"/>
</dbReference>
<feature type="compositionally biased region" description="Low complexity" evidence="1">
    <location>
        <begin position="67"/>
        <end position="85"/>
    </location>
</feature>
<feature type="region of interest" description="Disordered" evidence="1">
    <location>
        <begin position="517"/>
        <end position="568"/>
    </location>
</feature>
<feature type="compositionally biased region" description="Polar residues" evidence="1">
    <location>
        <begin position="521"/>
        <end position="537"/>
    </location>
</feature>
<gene>
    <name evidence="2" type="ORF">TELCIR_03412</name>
</gene>